<reference evidence="3" key="1">
    <citation type="submission" date="2015-03" db="EMBL/GenBank/DDBJ databases">
        <authorList>
            <consortium name="Pathogen Informatics"/>
            <person name="Murphy D."/>
        </authorList>
    </citation>
    <scope>NUCLEOTIDE SEQUENCE</scope>
    <source>
        <strain evidence="3">N09902308</strain>
    </source>
</reference>
<evidence type="ECO:0000256" key="1">
    <source>
        <dbReference type="SAM" id="MobiDB-lite"/>
    </source>
</evidence>
<dbReference type="Proteomes" id="UP000044938">
    <property type="component" value="Unassembled WGS sequence"/>
</dbReference>
<feature type="compositionally biased region" description="Low complexity" evidence="1">
    <location>
        <begin position="18"/>
        <end position="43"/>
    </location>
</feature>
<evidence type="ECO:0000313" key="5">
    <source>
        <dbReference type="Proteomes" id="UP000044938"/>
    </source>
</evidence>
<dbReference type="Proteomes" id="UP000039021">
    <property type="component" value="Unassembled WGS sequence"/>
</dbReference>
<feature type="region of interest" description="Disordered" evidence="1">
    <location>
        <begin position="1"/>
        <end position="50"/>
    </location>
</feature>
<organism evidence="2 5">
    <name type="scientific">Mycobacterium tuberculosis</name>
    <dbReference type="NCBI Taxonomy" id="1773"/>
    <lineage>
        <taxon>Bacteria</taxon>
        <taxon>Bacillati</taxon>
        <taxon>Actinomycetota</taxon>
        <taxon>Actinomycetes</taxon>
        <taxon>Mycobacteriales</taxon>
        <taxon>Mycobacteriaceae</taxon>
        <taxon>Mycobacterium</taxon>
        <taxon>Mycobacterium tuberculosis complex</taxon>
    </lineage>
</organism>
<dbReference type="EMBL" id="CSBK01000499">
    <property type="protein sequence ID" value="COX46875.1"/>
    <property type="molecule type" value="Genomic_DNA"/>
</dbReference>
<evidence type="ECO:0000313" key="3">
    <source>
        <dbReference type="EMBL" id="COX46875.1"/>
    </source>
</evidence>
<reference evidence="4 5" key="2">
    <citation type="submission" date="2015-03" db="EMBL/GenBank/DDBJ databases">
        <authorList>
            <consortium name="Pathogen Informatics"/>
        </authorList>
    </citation>
    <scope>NUCLEOTIDE SEQUENCE [LARGE SCALE GENOMIC DNA]</scope>
    <source>
        <strain evidence="2 5">M09401471</strain>
        <strain evidence="4">N09902308</strain>
    </source>
</reference>
<accession>A0A655JNH9</accession>
<sequence>MVIASSPTRSVCGATLRAPNGGSAPSSSATQKSTLSSALARCASSRDHCR</sequence>
<gene>
    <name evidence="2" type="ORF">ERS007720_04163</name>
    <name evidence="3" type="ORF">ERS007739_01339</name>
</gene>
<evidence type="ECO:0000313" key="2">
    <source>
        <dbReference type="EMBL" id="COX25125.1"/>
    </source>
</evidence>
<dbReference type="EMBL" id="CSAJ01000818">
    <property type="protein sequence ID" value="COX25125.1"/>
    <property type="molecule type" value="Genomic_DNA"/>
</dbReference>
<evidence type="ECO:0000313" key="4">
    <source>
        <dbReference type="Proteomes" id="UP000039021"/>
    </source>
</evidence>
<dbReference type="AlphaFoldDB" id="A0A655JNH9"/>
<proteinExistence type="predicted"/>
<name>A0A655JNH9_MYCTX</name>
<protein>
    <submittedName>
        <fullName evidence="2">Uncharacterized protein</fullName>
    </submittedName>
</protein>